<keyword evidence="1" id="KW-0378">Hydrolase</keyword>
<accession>A0ACB8ACB1</accession>
<comment type="caution">
    <text evidence="1">The sequence shown here is derived from an EMBL/GenBank/DDBJ whole genome shotgun (WGS) entry which is preliminary data.</text>
</comment>
<evidence type="ECO:0000313" key="1">
    <source>
        <dbReference type="EMBL" id="KAH7910666.1"/>
    </source>
</evidence>
<organism evidence="1 2">
    <name type="scientific">Hygrophoropsis aurantiaca</name>
    <dbReference type="NCBI Taxonomy" id="72124"/>
    <lineage>
        <taxon>Eukaryota</taxon>
        <taxon>Fungi</taxon>
        <taxon>Dikarya</taxon>
        <taxon>Basidiomycota</taxon>
        <taxon>Agaricomycotina</taxon>
        <taxon>Agaricomycetes</taxon>
        <taxon>Agaricomycetidae</taxon>
        <taxon>Boletales</taxon>
        <taxon>Coniophorineae</taxon>
        <taxon>Hygrophoropsidaceae</taxon>
        <taxon>Hygrophoropsis</taxon>
    </lineage>
</organism>
<proteinExistence type="predicted"/>
<gene>
    <name evidence="1" type="ORF">BJ138DRAFT_75097</name>
</gene>
<keyword evidence="2" id="KW-1185">Reference proteome</keyword>
<dbReference type="EMBL" id="MU267704">
    <property type="protein sequence ID" value="KAH7910666.1"/>
    <property type="molecule type" value="Genomic_DNA"/>
</dbReference>
<reference evidence="1" key="1">
    <citation type="journal article" date="2021" name="New Phytol.">
        <title>Evolutionary innovations through gain and loss of genes in the ectomycorrhizal Boletales.</title>
        <authorList>
            <person name="Wu G."/>
            <person name="Miyauchi S."/>
            <person name="Morin E."/>
            <person name="Kuo A."/>
            <person name="Drula E."/>
            <person name="Varga T."/>
            <person name="Kohler A."/>
            <person name="Feng B."/>
            <person name="Cao Y."/>
            <person name="Lipzen A."/>
            <person name="Daum C."/>
            <person name="Hundley H."/>
            <person name="Pangilinan J."/>
            <person name="Johnson J."/>
            <person name="Barry K."/>
            <person name="LaButti K."/>
            <person name="Ng V."/>
            <person name="Ahrendt S."/>
            <person name="Min B."/>
            <person name="Choi I.G."/>
            <person name="Park H."/>
            <person name="Plett J.M."/>
            <person name="Magnuson J."/>
            <person name="Spatafora J.W."/>
            <person name="Nagy L.G."/>
            <person name="Henrissat B."/>
            <person name="Grigoriev I.V."/>
            <person name="Yang Z.L."/>
            <person name="Xu J."/>
            <person name="Martin F.M."/>
        </authorList>
    </citation>
    <scope>NUCLEOTIDE SEQUENCE</scope>
    <source>
        <strain evidence="1">ATCC 28755</strain>
    </source>
</reference>
<dbReference type="Proteomes" id="UP000790377">
    <property type="component" value="Unassembled WGS sequence"/>
</dbReference>
<sequence length="970" mass="109197">MPALAKRTNCPLYLAHGNCSIPNCLQSHQVRRCSCQAIVPNSQFEEHLRGRRHRQSSKPHPHNGTGANNGGRQPPTASQSSPNIRCDPCQLSFTTFDAFSIHRRTPMHQRAIVTVATDLPTDGRQSNRHGAQDHQPFDPRADYGLEISPSSLDFGVVDSDIALRRPISTHRDIRIIMHQEGRIDLLSIRLRSSVQQHSTPNSSSFSCGLVGRSWVITPGHIRRVSIDFDPRHEGLHEDTLDLSFKDHRNSEEFSVSRRLRAIVGSQEDHALLHSDRPYIRRRREHIPWTGPVFSTTRPPIWTPVKWVRAMGKFEIPKALEKYCLTLRAEGIKGRFMSTDLDLSSYGRNFGVMLHLEEFARKVELEMSSIEGVEFKARHPNYMVPIPSLDEKGIMVGDYIIAKASGEPENTPLFKGRVHKVFMIEKTISVQFGDNFNIFRGAVFDVQLCLNRLPFQRMHSAIMAPDKQPRILFPEPDHIRGGRMLITSSNLPFNPHNSLIEENQEQLQTIATILFQPPGSVPFIIFGPPGTGKTTTIVEAMHQLLERHPDFRILACAPSNSAANKLVLDLNLDPKELLRLNALYLDPAKAPEGLNRYCVLNGNDVYAIPTLESLKQYRVIVCTCISAGVLWGIGVPKGHFSHIIIDEAGQAQEPTAAIPILMMADSKTNVILAGDHQQLGPICNSPVAKELGLSKSYLSRMVERPIYDLQSGRGLTVVKLLKNFRNHPAIIAFSNRMFYDNELITSELHQDTLLESEIVPSHFPVLFHSIVGEERQEANSPSYFNISDASVVKRYCDHLTTHDNVLPEEIGIITPYHTQQIKLKELLGSKFTVGTVEEFQGQERRVIIISTVRSRSQARPLDPNIRHTLGFVADRHRMNVALTRARALLIVVGNPIVLGLDYYWREFLSYVHRNGGWRESPDIPWNSTEIPPESAESDIHAQAEGNILVERLKARIIDPAQQIVSPVLVDL</sequence>
<name>A0ACB8ACB1_9AGAM</name>
<evidence type="ECO:0000313" key="2">
    <source>
        <dbReference type="Proteomes" id="UP000790377"/>
    </source>
</evidence>
<protein>
    <submittedName>
        <fullName evidence="1">P-loop containing nucleoside triphosphate hydrolase protein</fullName>
    </submittedName>
</protein>